<keyword evidence="3" id="KW-0808">Transferase</keyword>
<dbReference type="PANTHER" id="PTHR24056">
    <property type="entry name" value="CELL DIVISION PROTEIN KINASE"/>
    <property type="match status" value="1"/>
</dbReference>
<dbReference type="InterPro" id="IPR000719">
    <property type="entry name" value="Prot_kinase_dom"/>
</dbReference>
<keyword evidence="5 10" id="KW-0418">Kinase</keyword>
<comment type="similarity">
    <text evidence="1">Belongs to the protein kinase superfamily. CMGC Ser/Thr protein kinase family. CDC2/CDKX subfamily.</text>
</comment>
<dbReference type="PROSITE" id="PS50011">
    <property type="entry name" value="PROTEIN_KINASE_DOM"/>
    <property type="match status" value="1"/>
</dbReference>
<evidence type="ECO:0000256" key="2">
    <source>
        <dbReference type="ARBA" id="ARBA00022527"/>
    </source>
</evidence>
<dbReference type="Gene3D" id="1.10.510.10">
    <property type="entry name" value="Transferase(Phosphotransferase) domain 1"/>
    <property type="match status" value="1"/>
</dbReference>
<dbReference type="Proteomes" id="UP000222542">
    <property type="component" value="Unassembled WGS sequence"/>
</dbReference>
<evidence type="ECO:0000256" key="4">
    <source>
        <dbReference type="ARBA" id="ARBA00022741"/>
    </source>
</evidence>
<dbReference type="AlphaFoldDB" id="A0A2G3AP88"/>
<gene>
    <name evidence="10" type="ORF">T459_03902</name>
</gene>
<dbReference type="FunFam" id="1.10.510.10:FF:000624">
    <property type="entry name" value="Mitogen-activated protein kinase"/>
    <property type="match status" value="1"/>
</dbReference>
<evidence type="ECO:0000256" key="8">
    <source>
        <dbReference type="RuleBase" id="RU000304"/>
    </source>
</evidence>
<dbReference type="FunFam" id="3.30.200.20:FF:000172">
    <property type="entry name" value="cyclin-dependent kinase G-2 isoform X1"/>
    <property type="match status" value="1"/>
</dbReference>
<proteinExistence type="inferred from homology"/>
<dbReference type="PROSITE" id="PS00107">
    <property type="entry name" value="PROTEIN_KINASE_ATP"/>
    <property type="match status" value="1"/>
</dbReference>
<dbReference type="STRING" id="4072.A0A2G3AP88"/>
<dbReference type="InterPro" id="IPR050108">
    <property type="entry name" value="CDK"/>
</dbReference>
<dbReference type="Gene3D" id="3.30.200.20">
    <property type="entry name" value="Phosphorylase Kinase, domain 1"/>
    <property type="match status" value="1"/>
</dbReference>
<dbReference type="InterPro" id="IPR008271">
    <property type="entry name" value="Ser/Thr_kinase_AS"/>
</dbReference>
<evidence type="ECO:0000256" key="1">
    <source>
        <dbReference type="ARBA" id="ARBA00006485"/>
    </source>
</evidence>
<evidence type="ECO:0000256" key="6">
    <source>
        <dbReference type="ARBA" id="ARBA00022840"/>
    </source>
</evidence>
<reference evidence="10 11" key="2">
    <citation type="journal article" date="2017" name="Genome Biol.">
        <title>New reference genome sequences of hot pepper reveal the massive evolution of plant disease-resistance genes by retroduplication.</title>
        <authorList>
            <person name="Kim S."/>
            <person name="Park J."/>
            <person name="Yeom S.I."/>
            <person name="Kim Y.M."/>
            <person name="Seo E."/>
            <person name="Kim K.T."/>
            <person name="Kim M.S."/>
            <person name="Lee J.M."/>
            <person name="Cheong K."/>
            <person name="Shin H.S."/>
            <person name="Kim S.B."/>
            <person name="Han K."/>
            <person name="Lee J."/>
            <person name="Park M."/>
            <person name="Lee H.A."/>
            <person name="Lee H.Y."/>
            <person name="Lee Y."/>
            <person name="Oh S."/>
            <person name="Lee J.H."/>
            <person name="Choi E."/>
            <person name="Choi E."/>
            <person name="Lee S.E."/>
            <person name="Jeon J."/>
            <person name="Kim H."/>
            <person name="Choi G."/>
            <person name="Song H."/>
            <person name="Lee J."/>
            <person name="Lee S.C."/>
            <person name="Kwon J.K."/>
            <person name="Lee H.Y."/>
            <person name="Koo N."/>
            <person name="Hong Y."/>
            <person name="Kim R.W."/>
            <person name="Kang W.H."/>
            <person name="Huh J.H."/>
            <person name="Kang B.C."/>
            <person name="Yang T.J."/>
            <person name="Lee Y.H."/>
            <person name="Bennetzen J.L."/>
            <person name="Choi D."/>
        </authorList>
    </citation>
    <scope>NUCLEOTIDE SEQUENCE [LARGE SCALE GENOMIC DNA]</scope>
    <source>
        <strain evidence="11">cv. CM334</strain>
    </source>
</reference>
<dbReference type="GO" id="GO:0005634">
    <property type="term" value="C:nucleus"/>
    <property type="evidence" value="ECO:0000318"/>
    <property type="project" value="GO_Central"/>
</dbReference>
<dbReference type="InterPro" id="IPR017441">
    <property type="entry name" value="Protein_kinase_ATP_BS"/>
</dbReference>
<dbReference type="PROSITE" id="PS00108">
    <property type="entry name" value="PROTEIN_KINASE_ST"/>
    <property type="match status" value="1"/>
</dbReference>
<evidence type="ECO:0000313" key="10">
    <source>
        <dbReference type="EMBL" id="PHT96020.1"/>
    </source>
</evidence>
<dbReference type="SUPFAM" id="SSF56112">
    <property type="entry name" value="Protein kinase-like (PK-like)"/>
    <property type="match status" value="1"/>
</dbReference>
<evidence type="ECO:0000259" key="9">
    <source>
        <dbReference type="PROSITE" id="PS50011"/>
    </source>
</evidence>
<dbReference type="PANTHER" id="PTHR24056:SF107">
    <property type="entry name" value="CYCLIN-DEPENDENT KINASE 11A-RELATED"/>
    <property type="match status" value="1"/>
</dbReference>
<sequence length="247" mass="28885">MFECCRSVEEFERLNKIGEGTYGVVYKARAKNIGEIVALKKIKLLEKEQGFPIIFLREINILLKCHHPSIIHVNEVVVGTTLDDIFIVMEYVEHDLKSLSEKMKHPFSQTEIKFLMIQLLEGVRYFHDNWIMHRDLKPSNLLVNDKGELKIGDFGLTHPIQSPLKNVPYTHNVVTLWYRSPELLLGGRRQCHSTTVDMWSLGCIMVELLNNKPISMENQKLNTYKRFFKFLEPQMMKFGQDLVNYLD</sequence>
<evidence type="ECO:0000313" key="11">
    <source>
        <dbReference type="Proteomes" id="UP000222542"/>
    </source>
</evidence>
<organism evidence="10 11">
    <name type="scientific">Capsicum annuum</name>
    <name type="common">Capsicum pepper</name>
    <dbReference type="NCBI Taxonomy" id="4072"/>
    <lineage>
        <taxon>Eukaryota</taxon>
        <taxon>Viridiplantae</taxon>
        <taxon>Streptophyta</taxon>
        <taxon>Embryophyta</taxon>
        <taxon>Tracheophyta</taxon>
        <taxon>Spermatophyta</taxon>
        <taxon>Magnoliopsida</taxon>
        <taxon>eudicotyledons</taxon>
        <taxon>Gunneridae</taxon>
        <taxon>Pentapetalae</taxon>
        <taxon>asterids</taxon>
        <taxon>lamiids</taxon>
        <taxon>Solanales</taxon>
        <taxon>Solanaceae</taxon>
        <taxon>Solanoideae</taxon>
        <taxon>Capsiceae</taxon>
        <taxon>Capsicum</taxon>
    </lineage>
</organism>
<keyword evidence="2 8" id="KW-0723">Serine/threonine-protein kinase</keyword>
<dbReference type="GO" id="GO:0005524">
    <property type="term" value="F:ATP binding"/>
    <property type="evidence" value="ECO:0007669"/>
    <property type="project" value="UniProtKB-UniRule"/>
</dbReference>
<name>A0A2G3AP88_CAPAN</name>
<dbReference type="PIRSF" id="PIRSF000654">
    <property type="entry name" value="Integrin-linked_kinase"/>
    <property type="match status" value="1"/>
</dbReference>
<keyword evidence="4 7" id="KW-0547">Nucleotide-binding</keyword>
<evidence type="ECO:0000256" key="7">
    <source>
        <dbReference type="PROSITE-ProRule" id="PRU10141"/>
    </source>
</evidence>
<accession>A0A2G3AP88</accession>
<keyword evidence="11" id="KW-1185">Reference proteome</keyword>
<dbReference type="GO" id="GO:0010556">
    <property type="term" value="P:regulation of macromolecule biosynthetic process"/>
    <property type="evidence" value="ECO:0007669"/>
    <property type="project" value="UniProtKB-ARBA"/>
</dbReference>
<dbReference type="GO" id="GO:0080090">
    <property type="term" value="P:regulation of primary metabolic process"/>
    <property type="evidence" value="ECO:0007669"/>
    <property type="project" value="UniProtKB-ARBA"/>
</dbReference>
<dbReference type="Gramene" id="PHT96020">
    <property type="protein sequence ID" value="PHT96020"/>
    <property type="gene ID" value="T459_03902"/>
</dbReference>
<feature type="binding site" evidence="7">
    <location>
        <position position="40"/>
    </location>
    <ligand>
        <name>ATP</name>
        <dbReference type="ChEBI" id="CHEBI:30616"/>
    </ligand>
</feature>
<comment type="caution">
    <text evidence="10">The sequence shown here is derived from an EMBL/GenBank/DDBJ whole genome shotgun (WGS) entry which is preliminary data.</text>
</comment>
<protein>
    <submittedName>
        <fullName evidence="10">Cyclin-dependent kinase G-2</fullName>
    </submittedName>
</protein>
<evidence type="ECO:0000256" key="5">
    <source>
        <dbReference type="ARBA" id="ARBA00022777"/>
    </source>
</evidence>
<dbReference type="Pfam" id="PF00069">
    <property type="entry name" value="Pkinase"/>
    <property type="match status" value="1"/>
</dbReference>
<keyword evidence="6 7" id="KW-0067">ATP-binding</keyword>
<dbReference type="InterPro" id="IPR011009">
    <property type="entry name" value="Kinase-like_dom_sf"/>
</dbReference>
<dbReference type="OMA" id="FIVIREV"/>
<dbReference type="SMART" id="SM00220">
    <property type="entry name" value="S_TKc"/>
    <property type="match status" value="1"/>
</dbReference>
<feature type="domain" description="Protein kinase" evidence="9">
    <location>
        <begin position="11"/>
        <end position="247"/>
    </location>
</feature>
<reference evidence="10 11" key="1">
    <citation type="journal article" date="2014" name="Nat. Genet.">
        <title>Genome sequence of the hot pepper provides insights into the evolution of pungency in Capsicum species.</title>
        <authorList>
            <person name="Kim S."/>
            <person name="Park M."/>
            <person name="Yeom S.I."/>
            <person name="Kim Y.M."/>
            <person name="Lee J.M."/>
            <person name="Lee H.A."/>
            <person name="Seo E."/>
            <person name="Choi J."/>
            <person name="Cheong K."/>
            <person name="Kim K.T."/>
            <person name="Jung K."/>
            <person name="Lee G.W."/>
            <person name="Oh S.K."/>
            <person name="Bae C."/>
            <person name="Kim S.B."/>
            <person name="Lee H.Y."/>
            <person name="Kim S.Y."/>
            <person name="Kim M.S."/>
            <person name="Kang B.C."/>
            <person name="Jo Y.D."/>
            <person name="Yang H.B."/>
            <person name="Jeong H.J."/>
            <person name="Kang W.H."/>
            <person name="Kwon J.K."/>
            <person name="Shin C."/>
            <person name="Lim J.Y."/>
            <person name="Park J.H."/>
            <person name="Huh J.H."/>
            <person name="Kim J.S."/>
            <person name="Kim B.D."/>
            <person name="Cohen O."/>
            <person name="Paran I."/>
            <person name="Suh M.C."/>
            <person name="Lee S.B."/>
            <person name="Kim Y.K."/>
            <person name="Shin Y."/>
            <person name="Noh S.J."/>
            <person name="Park J."/>
            <person name="Seo Y.S."/>
            <person name="Kwon S.Y."/>
            <person name="Kim H.A."/>
            <person name="Park J.M."/>
            <person name="Kim H.J."/>
            <person name="Choi S.B."/>
            <person name="Bosland P.W."/>
            <person name="Reeves G."/>
            <person name="Jo S.H."/>
            <person name="Lee B.W."/>
            <person name="Cho H.T."/>
            <person name="Choi H.S."/>
            <person name="Lee M.S."/>
            <person name="Yu Y."/>
            <person name="Do Choi Y."/>
            <person name="Park B.S."/>
            <person name="van Deynze A."/>
            <person name="Ashrafi H."/>
            <person name="Hill T."/>
            <person name="Kim W.T."/>
            <person name="Pai H.S."/>
            <person name="Ahn H.K."/>
            <person name="Yeam I."/>
            <person name="Giovannoni J.J."/>
            <person name="Rose J.K."/>
            <person name="Sorensen I."/>
            <person name="Lee S.J."/>
            <person name="Kim R.W."/>
            <person name="Choi I.Y."/>
            <person name="Choi B.S."/>
            <person name="Lim J.S."/>
            <person name="Lee Y.H."/>
            <person name="Choi D."/>
        </authorList>
    </citation>
    <scope>NUCLEOTIDE SEQUENCE [LARGE SCALE GENOMIC DNA]</scope>
    <source>
        <strain evidence="11">cv. CM334</strain>
    </source>
</reference>
<dbReference type="EMBL" id="AYRZ02000001">
    <property type="protein sequence ID" value="PHT96020.1"/>
    <property type="molecule type" value="Genomic_DNA"/>
</dbReference>
<evidence type="ECO:0000256" key="3">
    <source>
        <dbReference type="ARBA" id="ARBA00022679"/>
    </source>
</evidence>
<dbReference type="GO" id="GO:0004674">
    <property type="term" value="F:protein serine/threonine kinase activity"/>
    <property type="evidence" value="ECO:0000318"/>
    <property type="project" value="GO_Central"/>
</dbReference>